<evidence type="ECO:0000313" key="3">
    <source>
        <dbReference type="EMBL" id="KAK4216100.1"/>
    </source>
</evidence>
<gene>
    <name evidence="3" type="ORF">QBC37DRAFT_280265</name>
</gene>
<dbReference type="InterPro" id="IPR036779">
    <property type="entry name" value="LysM_dom_sf"/>
</dbReference>
<feature type="compositionally biased region" description="Low complexity" evidence="1">
    <location>
        <begin position="66"/>
        <end position="76"/>
    </location>
</feature>
<organism evidence="3 4">
    <name type="scientific">Rhypophila decipiens</name>
    <dbReference type="NCBI Taxonomy" id="261697"/>
    <lineage>
        <taxon>Eukaryota</taxon>
        <taxon>Fungi</taxon>
        <taxon>Dikarya</taxon>
        <taxon>Ascomycota</taxon>
        <taxon>Pezizomycotina</taxon>
        <taxon>Sordariomycetes</taxon>
        <taxon>Sordariomycetidae</taxon>
        <taxon>Sordariales</taxon>
        <taxon>Naviculisporaceae</taxon>
        <taxon>Rhypophila</taxon>
    </lineage>
</organism>
<evidence type="ECO:0000313" key="4">
    <source>
        <dbReference type="Proteomes" id="UP001301769"/>
    </source>
</evidence>
<feature type="region of interest" description="Disordered" evidence="1">
    <location>
        <begin position="243"/>
        <end position="265"/>
    </location>
</feature>
<comment type="caution">
    <text evidence="3">The sequence shown here is derived from an EMBL/GenBank/DDBJ whole genome shotgun (WGS) entry which is preliminary data.</text>
</comment>
<dbReference type="PROSITE" id="PS51782">
    <property type="entry name" value="LYSM"/>
    <property type="match status" value="1"/>
</dbReference>
<keyword evidence="4" id="KW-1185">Reference proteome</keyword>
<reference evidence="3" key="1">
    <citation type="journal article" date="2023" name="Mol. Phylogenet. Evol.">
        <title>Genome-scale phylogeny and comparative genomics of the fungal order Sordariales.</title>
        <authorList>
            <person name="Hensen N."/>
            <person name="Bonometti L."/>
            <person name="Westerberg I."/>
            <person name="Brannstrom I.O."/>
            <person name="Guillou S."/>
            <person name="Cros-Aarteil S."/>
            <person name="Calhoun S."/>
            <person name="Haridas S."/>
            <person name="Kuo A."/>
            <person name="Mondo S."/>
            <person name="Pangilinan J."/>
            <person name="Riley R."/>
            <person name="LaButti K."/>
            <person name="Andreopoulos B."/>
            <person name="Lipzen A."/>
            <person name="Chen C."/>
            <person name="Yan M."/>
            <person name="Daum C."/>
            <person name="Ng V."/>
            <person name="Clum A."/>
            <person name="Steindorff A."/>
            <person name="Ohm R.A."/>
            <person name="Martin F."/>
            <person name="Silar P."/>
            <person name="Natvig D.O."/>
            <person name="Lalanne C."/>
            <person name="Gautier V."/>
            <person name="Ament-Velasquez S.L."/>
            <person name="Kruys A."/>
            <person name="Hutchinson M.I."/>
            <person name="Powell A.J."/>
            <person name="Barry K."/>
            <person name="Miller A.N."/>
            <person name="Grigoriev I.V."/>
            <person name="Debuchy R."/>
            <person name="Gladieux P."/>
            <person name="Hiltunen Thoren M."/>
            <person name="Johannesson H."/>
        </authorList>
    </citation>
    <scope>NUCLEOTIDE SEQUENCE</scope>
    <source>
        <strain evidence="3">PSN293</strain>
    </source>
</reference>
<sequence length="290" mass="32180">MDQTACCTCATLLSQTPRVAPSSSSSEKQRPLPDNRPLDCCGRVICGSCIHKNPRFDTYCPYCQTSSSSTPASFTPRVKEPPSYEDISSVKPPSPVGPGNDEPPPYTTEITSSSSSSDQDENEDEPILHFLNHPNDTIQSLSLRYSIPAQTLRSFNRLSSDHLLLARQTILIPKSQMKMKSLSPAPVNGEEEQIRKNKIRRWMVTCKVHDYDVAVLYLEQAGYDIEAATEAYFADEAWERDHPFPAAGQGNASSSSRETGGAGKWDRVRAYHQQRLNGRVPSTLLNIRTS</sequence>
<dbReference type="Pfam" id="PF01476">
    <property type="entry name" value="LysM"/>
    <property type="match status" value="1"/>
</dbReference>
<dbReference type="AlphaFoldDB" id="A0AAN7BCN8"/>
<evidence type="ECO:0000259" key="2">
    <source>
        <dbReference type="PROSITE" id="PS51782"/>
    </source>
</evidence>
<dbReference type="PANTHER" id="PTHR20932">
    <property type="entry name" value="LYSM AND PUTATIVE PEPTIDOGLYCAN-BINDING DOMAIN-CONTAINING PROTEIN"/>
    <property type="match status" value="1"/>
</dbReference>
<evidence type="ECO:0000256" key="1">
    <source>
        <dbReference type="SAM" id="MobiDB-lite"/>
    </source>
</evidence>
<feature type="domain" description="LysM" evidence="2">
    <location>
        <begin position="128"/>
        <end position="172"/>
    </location>
</feature>
<dbReference type="PANTHER" id="PTHR20932:SF31">
    <property type="entry name" value="RING-TYPE DOMAIN-CONTAINING PROTEIN"/>
    <property type="match status" value="1"/>
</dbReference>
<dbReference type="Proteomes" id="UP001301769">
    <property type="component" value="Unassembled WGS sequence"/>
</dbReference>
<protein>
    <recommendedName>
        <fullName evidence="2">LysM domain-containing protein</fullName>
    </recommendedName>
</protein>
<feature type="compositionally biased region" description="Pro residues" evidence="1">
    <location>
        <begin position="92"/>
        <end position="106"/>
    </location>
</feature>
<feature type="region of interest" description="Disordered" evidence="1">
    <location>
        <begin position="66"/>
        <end position="123"/>
    </location>
</feature>
<name>A0AAN7BCN8_9PEZI</name>
<dbReference type="Gene3D" id="3.10.350.10">
    <property type="entry name" value="LysM domain"/>
    <property type="match status" value="1"/>
</dbReference>
<dbReference type="InterPro" id="IPR018392">
    <property type="entry name" value="LysM"/>
</dbReference>
<dbReference type="EMBL" id="MU858072">
    <property type="protein sequence ID" value="KAK4216100.1"/>
    <property type="molecule type" value="Genomic_DNA"/>
</dbReference>
<dbReference type="InterPro" id="IPR045030">
    <property type="entry name" value="LYSM1-4"/>
</dbReference>
<proteinExistence type="predicted"/>
<reference evidence="3" key="2">
    <citation type="submission" date="2023-05" db="EMBL/GenBank/DDBJ databases">
        <authorList>
            <consortium name="Lawrence Berkeley National Laboratory"/>
            <person name="Steindorff A."/>
            <person name="Hensen N."/>
            <person name="Bonometti L."/>
            <person name="Westerberg I."/>
            <person name="Brannstrom I.O."/>
            <person name="Guillou S."/>
            <person name="Cros-Aarteil S."/>
            <person name="Calhoun S."/>
            <person name="Haridas S."/>
            <person name="Kuo A."/>
            <person name="Mondo S."/>
            <person name="Pangilinan J."/>
            <person name="Riley R."/>
            <person name="Labutti K."/>
            <person name="Andreopoulos B."/>
            <person name="Lipzen A."/>
            <person name="Chen C."/>
            <person name="Yanf M."/>
            <person name="Daum C."/>
            <person name="Ng V."/>
            <person name="Clum A."/>
            <person name="Ohm R."/>
            <person name="Martin F."/>
            <person name="Silar P."/>
            <person name="Natvig D."/>
            <person name="Lalanne C."/>
            <person name="Gautier V."/>
            <person name="Ament-Velasquez S.L."/>
            <person name="Kruys A."/>
            <person name="Hutchinson M.I."/>
            <person name="Powell A.J."/>
            <person name="Barry K."/>
            <person name="Miller A.N."/>
            <person name="Grigoriev I.V."/>
            <person name="Debuchy R."/>
            <person name="Gladieux P."/>
            <person name="Thoren M.H."/>
            <person name="Johannesson H."/>
        </authorList>
    </citation>
    <scope>NUCLEOTIDE SEQUENCE</scope>
    <source>
        <strain evidence="3">PSN293</strain>
    </source>
</reference>
<accession>A0AAN7BCN8</accession>